<comment type="pathway">
    <text evidence="3">Carbohydrate biosynthesis; gluconeogenesis.</text>
</comment>
<name>A0A9W6AK96_ASPTU</name>
<dbReference type="Gene3D" id="3.30.470.20">
    <property type="entry name" value="ATP-grasp fold, B domain"/>
    <property type="match status" value="1"/>
</dbReference>
<dbReference type="AlphaFoldDB" id="A0A9W6AK96"/>
<dbReference type="PANTHER" id="PTHR43030">
    <property type="entry name" value="PHOSPHOENOLPYRUVATE SYNTHASE"/>
    <property type="match status" value="1"/>
</dbReference>
<dbReference type="InterPro" id="IPR015813">
    <property type="entry name" value="Pyrv/PenolPyrv_kinase-like_dom"/>
</dbReference>
<dbReference type="InterPro" id="IPR008279">
    <property type="entry name" value="PEP-util_enz_mobile_dom"/>
</dbReference>
<evidence type="ECO:0000256" key="6">
    <source>
        <dbReference type="ARBA" id="ARBA00022679"/>
    </source>
</evidence>
<evidence type="ECO:0000256" key="5">
    <source>
        <dbReference type="ARBA" id="ARBA00011996"/>
    </source>
</evidence>
<evidence type="ECO:0000259" key="14">
    <source>
        <dbReference type="Pfam" id="PF00391"/>
    </source>
</evidence>
<dbReference type="PROSITE" id="PS00370">
    <property type="entry name" value="PEP_ENZYMES_PHOS_SITE"/>
    <property type="match status" value="1"/>
</dbReference>
<dbReference type="InterPro" id="IPR006319">
    <property type="entry name" value="PEP_synth"/>
</dbReference>
<dbReference type="InterPro" id="IPR000121">
    <property type="entry name" value="PEP_util_C"/>
</dbReference>
<dbReference type="PIRSF" id="PIRSF000854">
    <property type="entry name" value="PEP_synthase"/>
    <property type="match status" value="1"/>
</dbReference>
<comment type="caution">
    <text evidence="17">The sequence shown here is derived from an EMBL/GenBank/DDBJ whole genome shotgun (WGS) entry which is preliminary data.</text>
</comment>
<dbReference type="NCBIfam" id="TIGR01418">
    <property type="entry name" value="PEP_synth"/>
    <property type="match status" value="1"/>
</dbReference>
<comment type="similarity">
    <text evidence="4">Belongs to the PEP-utilizing enzyme family.</text>
</comment>
<dbReference type="GO" id="GO:0005524">
    <property type="term" value="F:ATP binding"/>
    <property type="evidence" value="ECO:0007669"/>
    <property type="project" value="UniProtKB-KW"/>
</dbReference>
<dbReference type="FunFam" id="3.30.1490.20:FF:000010">
    <property type="entry name" value="Phosphoenolpyruvate synthase"/>
    <property type="match status" value="1"/>
</dbReference>
<evidence type="ECO:0000256" key="10">
    <source>
        <dbReference type="ARBA" id="ARBA00022840"/>
    </source>
</evidence>
<feature type="domain" description="PEP-utilising enzyme mobile" evidence="14">
    <location>
        <begin position="409"/>
        <end position="476"/>
    </location>
</feature>
<dbReference type="Gene3D" id="3.20.20.60">
    <property type="entry name" value="Phosphoenolpyruvate-binding domains"/>
    <property type="match status" value="1"/>
</dbReference>
<keyword evidence="10" id="KW-0067">ATP-binding</keyword>
<dbReference type="Gene3D" id="3.50.30.10">
    <property type="entry name" value="Phosphohistidine domain"/>
    <property type="match status" value="1"/>
</dbReference>
<dbReference type="Pfam" id="PF00391">
    <property type="entry name" value="PEP-utilizers"/>
    <property type="match status" value="1"/>
</dbReference>
<evidence type="ECO:0000259" key="16">
    <source>
        <dbReference type="Pfam" id="PF02896"/>
    </source>
</evidence>
<evidence type="ECO:0000256" key="12">
    <source>
        <dbReference type="ARBA" id="ARBA00033470"/>
    </source>
</evidence>
<dbReference type="NCBIfam" id="NF005057">
    <property type="entry name" value="PRK06464.1"/>
    <property type="match status" value="1"/>
</dbReference>
<protein>
    <recommendedName>
        <fullName evidence="5">pyruvate, water dikinase</fullName>
        <ecNumber evidence="5">2.7.9.2</ecNumber>
    </recommendedName>
    <alternativeName>
        <fullName evidence="12">Pyruvate, water dikinase</fullName>
    </alternativeName>
</protein>
<gene>
    <name evidence="17" type="ORF">AtubIFM56815_005445</name>
</gene>
<dbReference type="Pfam" id="PF01326">
    <property type="entry name" value="PPDK_N"/>
    <property type="match status" value="1"/>
</dbReference>
<keyword evidence="7" id="KW-0479">Metal-binding</keyword>
<evidence type="ECO:0000313" key="18">
    <source>
        <dbReference type="Proteomes" id="UP001144157"/>
    </source>
</evidence>
<dbReference type="Pfam" id="PF02896">
    <property type="entry name" value="PEP-utilizers_C"/>
    <property type="match status" value="1"/>
</dbReference>
<evidence type="ECO:0000256" key="7">
    <source>
        <dbReference type="ARBA" id="ARBA00022723"/>
    </source>
</evidence>
<feature type="domain" description="Pyruvate phosphate dikinase AMP/ATP-binding" evidence="15">
    <location>
        <begin position="42"/>
        <end position="372"/>
    </location>
</feature>
<dbReference type="GO" id="GO:0046872">
    <property type="term" value="F:metal ion binding"/>
    <property type="evidence" value="ECO:0007669"/>
    <property type="project" value="UniProtKB-KW"/>
</dbReference>
<dbReference type="GO" id="GO:0008986">
    <property type="term" value="F:pyruvate, water dikinase activity"/>
    <property type="evidence" value="ECO:0007669"/>
    <property type="project" value="UniProtKB-EC"/>
</dbReference>
<evidence type="ECO:0000256" key="4">
    <source>
        <dbReference type="ARBA" id="ARBA00007837"/>
    </source>
</evidence>
<evidence type="ECO:0000256" key="2">
    <source>
        <dbReference type="ARBA" id="ARBA00002988"/>
    </source>
</evidence>
<dbReference type="Proteomes" id="UP001144157">
    <property type="component" value="Unassembled WGS sequence"/>
</dbReference>
<dbReference type="InterPro" id="IPR002192">
    <property type="entry name" value="PPDK_AMP/ATP-bd"/>
</dbReference>
<evidence type="ECO:0000313" key="17">
    <source>
        <dbReference type="EMBL" id="GLA81784.1"/>
    </source>
</evidence>
<dbReference type="InterPro" id="IPR018274">
    <property type="entry name" value="PEP_util_AS"/>
</dbReference>
<organism evidence="17 18">
    <name type="scientific">Aspergillus tubingensis</name>
    <dbReference type="NCBI Taxonomy" id="5068"/>
    <lineage>
        <taxon>Eukaryota</taxon>
        <taxon>Fungi</taxon>
        <taxon>Dikarya</taxon>
        <taxon>Ascomycota</taxon>
        <taxon>Pezizomycotina</taxon>
        <taxon>Eurotiomycetes</taxon>
        <taxon>Eurotiomycetidae</taxon>
        <taxon>Eurotiales</taxon>
        <taxon>Aspergillaceae</taxon>
        <taxon>Aspergillus</taxon>
        <taxon>Aspergillus subgen. Circumdati</taxon>
    </lineage>
</organism>
<comment type="function">
    <text evidence="2">Catalyzes the phosphorylation of pyruvate to phosphoenolpyruvate.</text>
</comment>
<evidence type="ECO:0000256" key="8">
    <source>
        <dbReference type="ARBA" id="ARBA00022741"/>
    </source>
</evidence>
<evidence type="ECO:0000256" key="13">
    <source>
        <dbReference type="ARBA" id="ARBA00047700"/>
    </source>
</evidence>
<dbReference type="SUPFAM" id="SSF52009">
    <property type="entry name" value="Phosphohistidine domain"/>
    <property type="match status" value="1"/>
</dbReference>
<keyword evidence="9" id="KW-0418">Kinase</keyword>
<evidence type="ECO:0000256" key="1">
    <source>
        <dbReference type="ARBA" id="ARBA00001946"/>
    </source>
</evidence>
<evidence type="ECO:0000256" key="3">
    <source>
        <dbReference type="ARBA" id="ARBA00004742"/>
    </source>
</evidence>
<dbReference type="EC" id="2.7.9.2" evidence="5"/>
<keyword evidence="11" id="KW-0460">Magnesium</keyword>
<proteinExistence type="inferred from homology"/>
<dbReference type="SUPFAM" id="SSF56059">
    <property type="entry name" value="Glutathione synthetase ATP-binding domain-like"/>
    <property type="match status" value="1"/>
</dbReference>
<evidence type="ECO:0000256" key="9">
    <source>
        <dbReference type="ARBA" id="ARBA00022777"/>
    </source>
</evidence>
<dbReference type="InterPro" id="IPR013815">
    <property type="entry name" value="ATP_grasp_subdomain_1"/>
</dbReference>
<sequence length="832" mass="91744">MIQYRKVRFLHEDLQDGNMDGVRTDTHLVRDFERVRRSDGCLVGGKNSSLGEMIGALSAKGITVPPGFATTSHAYWHYINTNEIRKHLAELIADWESGKAHLAETGRAIRKLFIRGSWPPDIETAIRAAYRRLCTKAGVENISVAVRSSATAEDLPDASFAGQQESYLNIVGEDALLEACRRCYASLFTDRAISYRQAKGFDHLRIALSVGVQCMVRSDAGGSGVMFSIDTETGFDNVVLINAAWGLGENVVQGTVDPDEYQVFKPLLSDGYVVPIIDKKRGDKSIKMIYGNDQTPTRNVPTSKAERASLVLSDTEILQLARWACTIETHYGCPMDMEWAKDGLTNQLFIVQARPETVHSRRDATAAFKTYKIGHKGCTLTTGLAVGDAAVSGRLCLIESAHEMDKFIDGCILVTATTDPDWVPIMKRAAAIITDHGGRTSHAAIVSRELGVPAIVGTHDATYVLHSGQDVTVSCAESDQGFVYDGISEIITQTVDMSGLLASRTKVMLNLANPAAAYRWWRLPADGIGLARMEFVVTNAIRVHPMALVNFDRLQDVQAKAEIDRLTTGYKHKPEYFVDKLAHGFAALCAAVYPKPAILRMSDFKTNEYARLVGGKEFEPKEENPMIGFRGASRYYSPLYREGFALECRAIRRLREEMGFTNAVVMIPFCRTVGEAEKVLQVLADNGLHRGEHGLQVYVMCEIPSNVVLADQFAAHFDGFSIGSNDLTQLTLGIDRDSDELANLFDEQDEAVESLIAQVIRVARRAGCKVGICGQAPSDHPDFARFLIEAGIDSISVIPDSFVKVKQHVVASESRREIEKQKDDKSDTCDLW</sequence>
<keyword evidence="6" id="KW-0808">Transferase</keyword>
<evidence type="ECO:0000256" key="11">
    <source>
        <dbReference type="ARBA" id="ARBA00022842"/>
    </source>
</evidence>
<dbReference type="InterPro" id="IPR023151">
    <property type="entry name" value="PEP_util_CS"/>
</dbReference>
<accession>A0A9W6AK96</accession>
<dbReference type="FunFam" id="3.30.470.20:FF:000017">
    <property type="entry name" value="Phosphoenolpyruvate synthase"/>
    <property type="match status" value="1"/>
</dbReference>
<dbReference type="EMBL" id="BRPE01000002">
    <property type="protein sequence ID" value="GLA81784.1"/>
    <property type="molecule type" value="Genomic_DNA"/>
</dbReference>
<dbReference type="Gene3D" id="3.30.1490.20">
    <property type="entry name" value="ATP-grasp fold, A domain"/>
    <property type="match status" value="1"/>
</dbReference>
<dbReference type="InterPro" id="IPR040442">
    <property type="entry name" value="Pyrv_kinase-like_dom_sf"/>
</dbReference>
<keyword evidence="8" id="KW-0547">Nucleotide-binding</keyword>
<evidence type="ECO:0000259" key="15">
    <source>
        <dbReference type="Pfam" id="PF01326"/>
    </source>
</evidence>
<comment type="catalytic activity">
    <reaction evidence="13">
        <text>pyruvate + ATP + H2O = phosphoenolpyruvate + AMP + phosphate + 2 H(+)</text>
        <dbReference type="Rhea" id="RHEA:11364"/>
        <dbReference type="ChEBI" id="CHEBI:15361"/>
        <dbReference type="ChEBI" id="CHEBI:15377"/>
        <dbReference type="ChEBI" id="CHEBI:15378"/>
        <dbReference type="ChEBI" id="CHEBI:30616"/>
        <dbReference type="ChEBI" id="CHEBI:43474"/>
        <dbReference type="ChEBI" id="CHEBI:58702"/>
        <dbReference type="ChEBI" id="CHEBI:456215"/>
        <dbReference type="EC" id="2.7.9.2"/>
    </reaction>
</comment>
<feature type="domain" description="PEP-utilising enzyme C-terminal" evidence="16">
    <location>
        <begin position="503"/>
        <end position="810"/>
    </location>
</feature>
<reference evidence="17" key="1">
    <citation type="submission" date="2022-07" db="EMBL/GenBank/DDBJ databases">
        <title>Taxonomy of Aspergillus series Nigri: significant species reduction supported by multi-species coalescent approaches.</title>
        <authorList>
            <person name="Bian C."/>
            <person name="Kusuya Y."/>
            <person name="Sklenar F."/>
            <person name="D'hooge E."/>
            <person name="Yaguchi T."/>
            <person name="Takahashi H."/>
            <person name="Hubka V."/>
        </authorList>
    </citation>
    <scope>NUCLEOTIDE SEQUENCE</scope>
    <source>
        <strain evidence="17">IFM 56815</strain>
    </source>
</reference>
<dbReference type="PROSITE" id="PS00742">
    <property type="entry name" value="PEP_ENZYMES_2"/>
    <property type="match status" value="1"/>
</dbReference>
<dbReference type="SUPFAM" id="SSF51621">
    <property type="entry name" value="Phosphoenolpyruvate/pyruvate domain"/>
    <property type="match status" value="1"/>
</dbReference>
<comment type="cofactor">
    <cofactor evidence="1">
        <name>Mg(2+)</name>
        <dbReference type="ChEBI" id="CHEBI:18420"/>
    </cofactor>
</comment>
<dbReference type="PANTHER" id="PTHR43030:SF1">
    <property type="entry name" value="PHOSPHOENOLPYRUVATE SYNTHASE"/>
    <property type="match status" value="1"/>
</dbReference>
<dbReference type="InterPro" id="IPR036637">
    <property type="entry name" value="Phosphohistidine_dom_sf"/>
</dbReference>